<feature type="signal peptide" evidence="1">
    <location>
        <begin position="1"/>
        <end position="30"/>
    </location>
</feature>
<evidence type="ECO:0000256" key="1">
    <source>
        <dbReference type="SAM" id="SignalP"/>
    </source>
</evidence>
<dbReference type="Proteomes" id="UP000077667">
    <property type="component" value="Chromosome"/>
</dbReference>
<dbReference type="InterPro" id="IPR043744">
    <property type="entry name" value="DUF5689"/>
</dbReference>
<dbReference type="RefSeq" id="WP_067760993.1">
    <property type="nucleotide sequence ID" value="NZ_CP015772.1"/>
</dbReference>
<keyword evidence="4" id="KW-1185">Reference proteome</keyword>
<gene>
    <name evidence="3" type="ORF">A8C56_22845</name>
</gene>
<dbReference type="OrthoDB" id="1492759at2"/>
<evidence type="ECO:0000259" key="2">
    <source>
        <dbReference type="Pfam" id="PF18942"/>
    </source>
</evidence>
<organism evidence="3 4">
    <name type="scientific">Niabella ginsenosidivorans</name>
    <dbReference type="NCBI Taxonomy" id="1176587"/>
    <lineage>
        <taxon>Bacteria</taxon>
        <taxon>Pseudomonadati</taxon>
        <taxon>Bacteroidota</taxon>
        <taxon>Chitinophagia</taxon>
        <taxon>Chitinophagales</taxon>
        <taxon>Chitinophagaceae</taxon>
        <taxon>Niabella</taxon>
    </lineage>
</organism>
<protein>
    <recommendedName>
        <fullName evidence="2">DUF5689 domain-containing protein</fullName>
    </recommendedName>
</protein>
<evidence type="ECO:0000313" key="4">
    <source>
        <dbReference type="Proteomes" id="UP000077667"/>
    </source>
</evidence>
<dbReference type="AlphaFoldDB" id="A0A1A9I6Y6"/>
<dbReference type="EMBL" id="CP015772">
    <property type="protein sequence ID" value="ANH83438.1"/>
    <property type="molecule type" value="Genomic_DNA"/>
</dbReference>
<sequence>MKNYPSTWNNRISQLLIVLLLITACNKKFDAPPINTDPDVAVDMTIAELKSRYQGVGIFQTITEDKTITGIVTADDRSGNFFKQIVIQDETGAIPVLLDGNSVYTSYPIGRRVFVKLKGMMLGDYGGTIQLGLDSTRSDAGYLNVGRIPMAQFDQFIIKGSYGNTVTPMIITPADLSTNITNRLQSMLVQFDHFQFADGDTSKTYADPEKKISAVNFTIRNCEKKTMVLRNSSYASFAALKLPKGNGSIVGINSIFNGTQQLLIRDTGDVHFNEPRCGTGPLVPKTIAALRQLYQGAAVEMDRYAVGGTVISDPASKNTASGTILLQSGNRGIAVYFGGSVTYHIGDSVVLNLSDADSLISYRGSLELKLNKDFVKLTPVATGRKVTPVVKTINAVNSMLDLPPGDPGNFESTLITIEQASAAPGTFSGSHALTDATGSIELYTQTGATFALQTIPTGAQSWTGYAGNFNTTKQFSIRNTNDVTGFEPSTFFSALFDFKEVTDSTGTTDPTALPVVSNLVFTPFKAVGVGTKPTASGRFSFSSWPTGATDASEIFSGKPDEGKYYEVTITPSAGSGMDLFSIAFTLRRSGTGIRQAVVRSSIDNFKENLPVSVDPGNKNMRIVPENIFQVNDASTSANEGCVVKPGAAFMNLKVPVTFRFYGFNAESAAGTFSIDDVRIGGSIR</sequence>
<dbReference type="Pfam" id="PF18942">
    <property type="entry name" value="DUF5689"/>
    <property type="match status" value="2"/>
</dbReference>
<accession>A0A1A9I6Y6</accession>
<reference evidence="3 4" key="1">
    <citation type="submission" date="2016-05" db="EMBL/GenBank/DDBJ databases">
        <title>Niabella ginsenosidivorans BS26 whole genome sequencing.</title>
        <authorList>
            <person name="Im W.T."/>
            <person name="Siddiqi M.Z."/>
        </authorList>
    </citation>
    <scope>NUCLEOTIDE SEQUENCE [LARGE SCALE GENOMIC DNA]</scope>
    <source>
        <strain evidence="3 4">BS26</strain>
    </source>
</reference>
<dbReference type="PROSITE" id="PS51257">
    <property type="entry name" value="PROKAR_LIPOPROTEIN"/>
    <property type="match status" value="1"/>
</dbReference>
<name>A0A1A9I6Y6_9BACT</name>
<feature type="chain" id="PRO_5008389983" description="DUF5689 domain-containing protein" evidence="1">
    <location>
        <begin position="31"/>
        <end position="684"/>
    </location>
</feature>
<keyword evidence="1" id="KW-0732">Signal</keyword>
<proteinExistence type="predicted"/>
<evidence type="ECO:0000313" key="3">
    <source>
        <dbReference type="EMBL" id="ANH83438.1"/>
    </source>
</evidence>
<dbReference type="KEGG" id="nia:A8C56_22845"/>
<dbReference type="STRING" id="1176587.A8C56_22845"/>
<feature type="domain" description="DUF5689" evidence="2">
    <location>
        <begin position="285"/>
        <end position="483"/>
    </location>
</feature>
<feature type="domain" description="DUF5689" evidence="2">
    <location>
        <begin position="43"/>
        <end position="270"/>
    </location>
</feature>